<dbReference type="Gene3D" id="2.60.40.1220">
    <property type="match status" value="3"/>
</dbReference>
<dbReference type="InterPro" id="IPR011801">
    <property type="entry name" value="Swm_rep_I_cyn"/>
</dbReference>
<dbReference type="Pfam" id="PF13753">
    <property type="entry name" value="SWM_repeat"/>
    <property type="match status" value="3"/>
</dbReference>
<organism evidence="3 4">
    <name type="scientific">Paenibacillus protaetiae</name>
    <dbReference type="NCBI Taxonomy" id="2509456"/>
    <lineage>
        <taxon>Bacteria</taxon>
        <taxon>Bacillati</taxon>
        <taxon>Bacillota</taxon>
        <taxon>Bacilli</taxon>
        <taxon>Bacillales</taxon>
        <taxon>Paenibacillaceae</taxon>
        <taxon>Paenibacillus</taxon>
    </lineage>
</organism>
<dbReference type="InterPro" id="IPR051465">
    <property type="entry name" value="Cell_Envelope_Struct_Comp"/>
</dbReference>
<keyword evidence="4" id="KW-1185">Reference proteome</keyword>
<evidence type="ECO:0000256" key="1">
    <source>
        <dbReference type="ARBA" id="ARBA00022729"/>
    </source>
</evidence>
<dbReference type="AlphaFoldDB" id="A0A4P6EXE9"/>
<evidence type="ECO:0000313" key="4">
    <source>
        <dbReference type="Proteomes" id="UP000293568"/>
    </source>
</evidence>
<dbReference type="KEGG" id="pprt:ET464_16475"/>
<protein>
    <recommendedName>
        <fullName evidence="2">SLH domain-containing protein</fullName>
    </recommendedName>
</protein>
<dbReference type="Proteomes" id="UP000293568">
    <property type="component" value="Chromosome"/>
</dbReference>
<dbReference type="Pfam" id="PF13205">
    <property type="entry name" value="Big_5"/>
    <property type="match status" value="4"/>
</dbReference>
<dbReference type="RefSeq" id="WP_129442840.1">
    <property type="nucleotide sequence ID" value="NZ_CP035492.1"/>
</dbReference>
<reference evidence="3 4" key="1">
    <citation type="submission" date="2019-01" db="EMBL/GenBank/DDBJ databases">
        <title>Genome sequencing of strain FW100M-2.</title>
        <authorList>
            <person name="Heo J."/>
            <person name="Kim S.-J."/>
            <person name="Kim J.-S."/>
            <person name="Hong S.-B."/>
            <person name="Kwon S.-W."/>
        </authorList>
    </citation>
    <scope>NUCLEOTIDE SEQUENCE [LARGE SCALE GENOMIC DNA]</scope>
    <source>
        <strain evidence="3 4">FW100M-2</strain>
    </source>
</reference>
<dbReference type="Pfam" id="PF00395">
    <property type="entry name" value="SLH"/>
    <property type="match status" value="3"/>
</dbReference>
<dbReference type="PROSITE" id="PS51272">
    <property type="entry name" value="SLH"/>
    <property type="match status" value="3"/>
</dbReference>
<name>A0A4P6EXE9_9BACL</name>
<gene>
    <name evidence="3" type="ORF">ET464_16475</name>
</gene>
<evidence type="ECO:0000259" key="2">
    <source>
        <dbReference type="PROSITE" id="PS51272"/>
    </source>
</evidence>
<evidence type="ECO:0000313" key="3">
    <source>
        <dbReference type="EMBL" id="QAY67744.1"/>
    </source>
</evidence>
<dbReference type="InterPro" id="IPR028059">
    <property type="entry name" value="SWM_rpt"/>
</dbReference>
<dbReference type="InterPro" id="IPR001119">
    <property type="entry name" value="SLH_dom"/>
</dbReference>
<accession>A0A4P6EXE9</accession>
<dbReference type="InterPro" id="IPR032812">
    <property type="entry name" value="SbsA_Ig"/>
</dbReference>
<sequence>MAVGRGLGGGKAYAAAGPAIVSQSPANNYTNTSLSSALTLTFDESVTRGTGNASVSLYKNATNELVESFVVSSSSRITLDSAKRMVTIRPTQALQLNTDYYVLIDWGAFVSESSGTPFAGISSARDWTFHTVQTLDVTRPSLTSKSPDVNETNVPITSAITLQFSEPVYAAQGDIVLQSTYDHREISVTSSAVQGSGTSTILVSLAELLYSQTTYTLTIANGLFQDAAGNALAAQSWSFKTAAAPVNISGEVSPANQATMVPVTSALSVTFDQPVSAASNKYIEIRRVSDNVSIEKIAASSSRVTISGNTVTIRPSTLAKGTAYYVLVDPGAFYKTGTPGDIFPGIVNATRWMFVTDPGPDSVAPTVKTLTPAHQSVIGGLTTKLQMEFSEPVYPDSGSIEIRNAANGALYKTISVTSNLVTGGGSTQITIDPGIAFNKDAQYYVVIGGRVFRDAAGNYYSGMAARSWLFTTTEQDTTAPVFSSASRSGAYITLTYNEVLNSSSIPSVSSFIVTIDGSSRAIQSVSVSGKTVTLRMSGSISDSQTVKLSYTRPGSGGIQDPSGNQAASLSTRTIQTGYTEDDDDDTSPVLTYIEASGRTVTLKYNEELNSTYVPSTSRYSVVADGNAISVNQVIVSGVEVVLTLSQFLTNSSTIKVSYTASGTRVQDLYGNYAASFSSRTANTYDYSEDPPITRAVLTGNLVKLTFQSTMDSSAIPAVTQFVIKAGSLPVRVTKVSISGKVVTLTLQSSPDPGDAVYVTYSQSTTGLKTNGGTPIASFVNVEVDNQTSIDDALADGLELTDDGQVALDASAAAVKTVMTPSGNYASRYTFDPDLIADAWTASRIAGNNPTRIMFQVPSSQIAGMVAVPLTALQTISYSDSQATFAVYYKNLVYEVPVSALNYSELYQVANGTVMYLLIELERGAMSETNMLKNAVSGAQGSLITDPYYMKASVMGGTKIVPIDNFKNYFNVRLTTGNAVTSGYSSLVLFDTQAGKVMSAPTSFTAYGGSTIASSKIRGNGAFALVKGSSPYTDVSSHWAVTTIRSLASKFVVEGTSAAKYEPNKAITRGEFAMFIAKGLGLPGKPSAASKFIDVNAGTAMGAYIGAASSAGIVQGTSGNTFNPNSYITREDMAVMMMRAASVAGSLPQLGSTESSYLQRFTDRGSIGSWARTSVAQAVYAGIIAGMTPSTFSPKTNATRAEAAVMLERLLKYAKLI</sequence>
<dbReference type="EMBL" id="CP035492">
    <property type="protein sequence ID" value="QAY67744.1"/>
    <property type="molecule type" value="Genomic_DNA"/>
</dbReference>
<dbReference type="OrthoDB" id="2675126at2"/>
<feature type="domain" description="SLH" evidence="2">
    <location>
        <begin position="1087"/>
        <end position="1150"/>
    </location>
</feature>
<proteinExistence type="predicted"/>
<dbReference type="PANTHER" id="PTHR43308">
    <property type="entry name" value="OUTER MEMBRANE PROTEIN ALPHA-RELATED"/>
    <property type="match status" value="1"/>
</dbReference>
<feature type="domain" description="SLH" evidence="2">
    <location>
        <begin position="1026"/>
        <end position="1086"/>
    </location>
</feature>
<dbReference type="InterPro" id="IPR014755">
    <property type="entry name" value="Cu-Rt/internalin_Ig-like"/>
</dbReference>
<keyword evidence="1" id="KW-0732">Signal</keyword>
<dbReference type="NCBIfam" id="TIGR02059">
    <property type="entry name" value="swm_rep_I"/>
    <property type="match status" value="3"/>
</dbReference>
<feature type="domain" description="SLH" evidence="2">
    <location>
        <begin position="1157"/>
        <end position="1216"/>
    </location>
</feature>